<dbReference type="SFLD" id="SFLDG00002">
    <property type="entry name" value="C1.7:_P-type_atpase_like"/>
    <property type="match status" value="1"/>
</dbReference>
<dbReference type="SUPFAM" id="SSF81660">
    <property type="entry name" value="Metal cation-transporting ATPase, ATP-binding domain N"/>
    <property type="match status" value="1"/>
</dbReference>
<keyword evidence="6 11" id="KW-0547">Nucleotide-binding</keyword>
<comment type="similarity">
    <text evidence="11">Belongs to the cation transport ATPase (P-type) (TC 3.A.3) family. Type IB subfamily.</text>
</comment>
<dbReference type="InterPro" id="IPR006121">
    <property type="entry name" value="HMA_dom"/>
</dbReference>
<evidence type="ECO:0000256" key="1">
    <source>
        <dbReference type="ARBA" id="ARBA00004370"/>
    </source>
</evidence>
<keyword evidence="15" id="KW-1185">Reference proteome</keyword>
<gene>
    <name evidence="14" type="ORF">F751_1921</name>
</gene>
<dbReference type="InterPro" id="IPR027256">
    <property type="entry name" value="P-typ_ATPase_IB"/>
</dbReference>
<dbReference type="KEGG" id="apro:F751_1921"/>
<protein>
    <recommendedName>
        <fullName evidence="2">P-type Cu(+) transporter</fullName>
        <ecNumber evidence="2">7.2.2.8</ecNumber>
    </recommendedName>
</protein>
<dbReference type="InterPro" id="IPR001757">
    <property type="entry name" value="P_typ_ATPase"/>
</dbReference>
<dbReference type="eggNOG" id="KOG0207">
    <property type="taxonomic scope" value="Eukaryota"/>
</dbReference>
<evidence type="ECO:0000256" key="4">
    <source>
        <dbReference type="ARBA" id="ARBA00022692"/>
    </source>
</evidence>
<organism evidence="14 15">
    <name type="scientific">Auxenochlorella protothecoides</name>
    <name type="common">Green microalga</name>
    <name type="synonym">Chlorella protothecoides</name>
    <dbReference type="NCBI Taxonomy" id="3075"/>
    <lineage>
        <taxon>Eukaryota</taxon>
        <taxon>Viridiplantae</taxon>
        <taxon>Chlorophyta</taxon>
        <taxon>core chlorophytes</taxon>
        <taxon>Trebouxiophyceae</taxon>
        <taxon>Chlorellales</taxon>
        <taxon>Chlorellaceae</taxon>
        <taxon>Auxenochlorella</taxon>
    </lineage>
</organism>
<dbReference type="InterPro" id="IPR017969">
    <property type="entry name" value="Heavy-metal-associated_CS"/>
</dbReference>
<evidence type="ECO:0000256" key="5">
    <source>
        <dbReference type="ARBA" id="ARBA00022723"/>
    </source>
</evidence>
<sequence length="939" mass="96779">MAELPRWQPSVVRLRIEGMACAGCSSSIESCLAGIAGVRRTAVSLTLSEARVEYDPALTNPTALAAAIADCGFLCSVEEDSTASIPGASSVSLTVTGMTCAGCEAAVRAALAAIPGVREANVSATLHQARVTYDAALTGPRALICALRFWKHKFLASLIFALPLFLFDMVLMYIPGPKQVLESSVNGFSLGSIISFALAFPVQFVVGWTFHIRALRALRRGRANMDVLVSVGTNAAFAYSMLSVAYQKAHPEYMGHGTFFETSALLITFVCLGKYLESAAKGKTSQALSALLELAPPTAILCETDPGTDAVSSEREVDAGLLQPGDLFKVLPGARIPADGVVARGAAYADESLVTGEPVPVPKRSGAEVITGTTASGGVLWVRATRVGADSALSQIVRLVEEAQLSKAPAQALADRISAYFVPGVILAALVTWAAWYGAGVAGAYPADWLPAGTTPLLFSLLFGIAVLVIACPCALGLATPTAVMVGTGVAARLGILIKSAEVLGKAVHLSDVVFDKTGTLTQGKPCVVDARFEDACGWPEESVLFLIACAESGSEHPLGRALLKHAALRLDLRLEASLEGPEAPASHDGTIPQPSSATPAHTPIPWLTGIWDATPLPGRGFTCWVKCPARRLPAAAAAAAGTAPREVRVVLGNRALMVEEGVAVPAEVLDWARAREAGGATCVLAALAGVHAAAFALADPLKPEARAVVAALRAAGLRCHVVTGDSWATARATARAIGIDAVQAQATPVGKVAALRALQAAARPGRGVAMIGDGVNDAAALAAADVGVAVGSGAAVAIDAADVVLMRDDLADVLAALHLARATHARIRLNYLWALGYNALAVPVAAGALYPPLRFQLPAWVAGLAMALSSVSVVCSSLLLRRCRPPVVQGTEELKTGSTLSRTSRALPGEWGSLVSAGAGEVGVSRRLSDSVLEAGSV</sequence>
<dbReference type="Gene3D" id="2.70.150.10">
    <property type="entry name" value="Calcium-transporting ATPase, cytoplasmic transduction domain A"/>
    <property type="match status" value="1"/>
</dbReference>
<dbReference type="NCBIfam" id="TIGR01494">
    <property type="entry name" value="ATPase_P-type"/>
    <property type="match status" value="2"/>
</dbReference>
<dbReference type="RefSeq" id="XP_011397930.1">
    <property type="nucleotide sequence ID" value="XM_011399628.1"/>
</dbReference>
<dbReference type="InterPro" id="IPR018303">
    <property type="entry name" value="ATPase_P-typ_P_site"/>
</dbReference>
<dbReference type="InterPro" id="IPR044492">
    <property type="entry name" value="P_typ_ATPase_HD_dom"/>
</dbReference>
<dbReference type="InterPro" id="IPR036412">
    <property type="entry name" value="HAD-like_sf"/>
</dbReference>
<dbReference type="SUPFAM" id="SSF55008">
    <property type="entry name" value="HMA, heavy metal-associated domain"/>
    <property type="match status" value="2"/>
</dbReference>
<dbReference type="GO" id="GO:0046872">
    <property type="term" value="F:metal ion binding"/>
    <property type="evidence" value="ECO:0007669"/>
    <property type="project" value="UniProtKB-KW"/>
</dbReference>
<feature type="transmembrane region" description="Helical" evidence="11">
    <location>
        <begin position="194"/>
        <end position="215"/>
    </location>
</feature>
<feature type="transmembrane region" description="Helical" evidence="11">
    <location>
        <begin position="154"/>
        <end position="174"/>
    </location>
</feature>
<dbReference type="Proteomes" id="UP000028924">
    <property type="component" value="Unassembled WGS sequence"/>
</dbReference>
<dbReference type="Pfam" id="PF00403">
    <property type="entry name" value="HMA"/>
    <property type="match status" value="2"/>
</dbReference>
<dbReference type="PANTHER" id="PTHR46594">
    <property type="entry name" value="P-TYPE CATION-TRANSPORTING ATPASE"/>
    <property type="match status" value="1"/>
</dbReference>
<dbReference type="GO" id="GO:0005524">
    <property type="term" value="F:ATP binding"/>
    <property type="evidence" value="ECO:0007669"/>
    <property type="project" value="UniProtKB-UniRule"/>
</dbReference>
<dbReference type="PRINTS" id="PR00942">
    <property type="entry name" value="CUATPASEI"/>
</dbReference>
<feature type="transmembrane region" description="Helical" evidence="11">
    <location>
        <begin position="417"/>
        <end position="437"/>
    </location>
</feature>
<dbReference type="SUPFAM" id="SSF81653">
    <property type="entry name" value="Calcium ATPase, transduction domain A"/>
    <property type="match status" value="1"/>
</dbReference>
<feature type="domain" description="HMA" evidence="13">
    <location>
        <begin position="10"/>
        <end position="76"/>
    </location>
</feature>
<keyword evidence="4 11" id="KW-0812">Transmembrane</keyword>
<dbReference type="Gene3D" id="3.40.50.1000">
    <property type="entry name" value="HAD superfamily/HAD-like"/>
    <property type="match status" value="1"/>
</dbReference>
<dbReference type="SFLD" id="SFLDF00027">
    <property type="entry name" value="p-type_atpase"/>
    <property type="match status" value="1"/>
</dbReference>
<accession>A0A087SH38</accession>
<dbReference type="Pfam" id="PF00702">
    <property type="entry name" value="Hydrolase"/>
    <property type="match status" value="1"/>
</dbReference>
<dbReference type="InterPro" id="IPR036163">
    <property type="entry name" value="HMA_dom_sf"/>
</dbReference>
<feature type="transmembrane region" description="Helical" evidence="11">
    <location>
        <begin position="858"/>
        <end position="881"/>
    </location>
</feature>
<proteinExistence type="inferred from homology"/>
<keyword evidence="7 11" id="KW-0067">ATP-binding</keyword>
<feature type="region of interest" description="Disordered" evidence="12">
    <location>
        <begin position="580"/>
        <end position="599"/>
    </location>
</feature>
<feature type="transmembrane region" description="Helical" evidence="11">
    <location>
        <begin position="457"/>
        <end position="479"/>
    </location>
</feature>
<evidence type="ECO:0000313" key="15">
    <source>
        <dbReference type="Proteomes" id="UP000028924"/>
    </source>
</evidence>
<dbReference type="EC" id="7.2.2.8" evidence="2"/>
<dbReference type="PROSITE" id="PS00154">
    <property type="entry name" value="ATPASE_E1_E2"/>
    <property type="match status" value="1"/>
</dbReference>
<dbReference type="SFLD" id="SFLDS00003">
    <property type="entry name" value="Haloacid_Dehalogenase"/>
    <property type="match status" value="1"/>
</dbReference>
<dbReference type="PANTHER" id="PTHR46594:SF4">
    <property type="entry name" value="P-TYPE CATION-TRANSPORTING ATPASE"/>
    <property type="match status" value="1"/>
</dbReference>
<dbReference type="PRINTS" id="PR00943">
    <property type="entry name" value="CUATPASE"/>
</dbReference>
<feature type="transmembrane region" description="Helical" evidence="11">
    <location>
        <begin position="832"/>
        <end position="852"/>
    </location>
</feature>
<evidence type="ECO:0000256" key="11">
    <source>
        <dbReference type="RuleBase" id="RU362081"/>
    </source>
</evidence>
<evidence type="ECO:0000256" key="8">
    <source>
        <dbReference type="ARBA" id="ARBA00022967"/>
    </source>
</evidence>
<evidence type="ECO:0000256" key="7">
    <source>
        <dbReference type="ARBA" id="ARBA00022840"/>
    </source>
</evidence>
<dbReference type="PROSITE" id="PS50846">
    <property type="entry name" value="HMA_2"/>
    <property type="match status" value="2"/>
</dbReference>
<dbReference type="OrthoDB" id="432719at2759"/>
<dbReference type="FunFam" id="2.70.150.10:FF:000002">
    <property type="entry name" value="Copper-transporting ATPase 1, putative"/>
    <property type="match status" value="1"/>
</dbReference>
<reference evidence="14 15" key="1">
    <citation type="journal article" date="2014" name="BMC Genomics">
        <title>Oil accumulation mechanisms of the oleaginous microalga Chlorella protothecoides revealed through its genome, transcriptomes, and proteomes.</title>
        <authorList>
            <person name="Gao C."/>
            <person name="Wang Y."/>
            <person name="Shen Y."/>
            <person name="Yan D."/>
            <person name="He X."/>
            <person name="Dai J."/>
            <person name="Wu Q."/>
        </authorList>
    </citation>
    <scope>NUCLEOTIDE SEQUENCE [LARGE SCALE GENOMIC DNA]</scope>
    <source>
        <strain evidence="14 15">0710</strain>
    </source>
</reference>
<dbReference type="Pfam" id="PF00122">
    <property type="entry name" value="E1-E2_ATPase"/>
    <property type="match status" value="1"/>
</dbReference>
<dbReference type="EMBL" id="KL662111">
    <property type="protein sequence ID" value="KFM25042.1"/>
    <property type="molecule type" value="Genomic_DNA"/>
</dbReference>
<evidence type="ECO:0000256" key="2">
    <source>
        <dbReference type="ARBA" id="ARBA00012517"/>
    </source>
</evidence>
<evidence type="ECO:0000256" key="6">
    <source>
        <dbReference type="ARBA" id="ARBA00022741"/>
    </source>
</evidence>
<feature type="transmembrane region" description="Helical" evidence="11">
    <location>
        <begin position="258"/>
        <end position="276"/>
    </location>
</feature>
<evidence type="ECO:0000256" key="12">
    <source>
        <dbReference type="SAM" id="MobiDB-lite"/>
    </source>
</evidence>
<evidence type="ECO:0000256" key="9">
    <source>
        <dbReference type="ARBA" id="ARBA00022989"/>
    </source>
</evidence>
<dbReference type="GeneID" id="23613312"/>
<keyword evidence="10 11" id="KW-0472">Membrane</keyword>
<dbReference type="STRING" id="3075.A0A087SH38"/>
<keyword evidence="3" id="KW-0813">Transport</keyword>
<dbReference type="InterPro" id="IPR008250">
    <property type="entry name" value="ATPase_P-typ_transduc_dom_A_sf"/>
</dbReference>
<dbReference type="GO" id="GO:0016020">
    <property type="term" value="C:membrane"/>
    <property type="evidence" value="ECO:0007669"/>
    <property type="project" value="UniProtKB-SubCell"/>
</dbReference>
<dbReference type="PROSITE" id="PS01047">
    <property type="entry name" value="HMA_1"/>
    <property type="match status" value="1"/>
</dbReference>
<dbReference type="AlphaFoldDB" id="A0A087SH38"/>
<dbReference type="FunFam" id="3.30.70.100:FF:000001">
    <property type="entry name" value="ATPase copper transporting beta"/>
    <property type="match status" value="1"/>
</dbReference>
<keyword evidence="5 11" id="KW-0479">Metal-binding</keyword>
<dbReference type="SUPFAM" id="SSF81665">
    <property type="entry name" value="Calcium ATPase, transmembrane domain M"/>
    <property type="match status" value="1"/>
</dbReference>
<evidence type="ECO:0000256" key="10">
    <source>
        <dbReference type="ARBA" id="ARBA00023136"/>
    </source>
</evidence>
<dbReference type="InterPro" id="IPR023214">
    <property type="entry name" value="HAD_sf"/>
</dbReference>
<dbReference type="InterPro" id="IPR059000">
    <property type="entry name" value="ATPase_P-type_domA"/>
</dbReference>
<dbReference type="NCBIfam" id="TIGR01525">
    <property type="entry name" value="ATPase-IB_hvy"/>
    <property type="match status" value="1"/>
</dbReference>
<evidence type="ECO:0000259" key="13">
    <source>
        <dbReference type="PROSITE" id="PS50846"/>
    </source>
</evidence>
<name>A0A087SH38_AUXPR</name>
<feature type="transmembrane region" description="Helical" evidence="11">
    <location>
        <begin position="227"/>
        <end position="246"/>
    </location>
</feature>
<keyword evidence="8" id="KW-1278">Translocase</keyword>
<dbReference type="GO" id="GO:0016887">
    <property type="term" value="F:ATP hydrolysis activity"/>
    <property type="evidence" value="ECO:0007669"/>
    <property type="project" value="InterPro"/>
</dbReference>
<dbReference type="Gene3D" id="3.40.1110.10">
    <property type="entry name" value="Calcium-transporting ATPase, cytoplasmic domain N"/>
    <property type="match status" value="2"/>
</dbReference>
<keyword evidence="9 11" id="KW-1133">Transmembrane helix</keyword>
<evidence type="ECO:0000256" key="3">
    <source>
        <dbReference type="ARBA" id="ARBA00022448"/>
    </source>
</evidence>
<feature type="domain" description="HMA" evidence="13">
    <location>
        <begin position="89"/>
        <end position="155"/>
    </location>
</feature>
<dbReference type="PRINTS" id="PR00119">
    <property type="entry name" value="CATATPASE"/>
</dbReference>
<dbReference type="InterPro" id="IPR023299">
    <property type="entry name" value="ATPase_P-typ_cyto_dom_N"/>
</dbReference>
<dbReference type="GO" id="GO:0140581">
    <property type="term" value="F:P-type monovalent copper transporter activity"/>
    <property type="evidence" value="ECO:0007669"/>
    <property type="project" value="UniProtKB-EC"/>
</dbReference>
<dbReference type="Gene3D" id="3.30.70.100">
    <property type="match status" value="2"/>
</dbReference>
<dbReference type="SUPFAM" id="SSF56784">
    <property type="entry name" value="HAD-like"/>
    <property type="match status" value="1"/>
</dbReference>
<comment type="subcellular location">
    <subcellularLocation>
        <location evidence="1 11">Membrane</location>
    </subcellularLocation>
</comment>
<dbReference type="InterPro" id="IPR023298">
    <property type="entry name" value="ATPase_P-typ_TM_dom_sf"/>
</dbReference>
<dbReference type="CDD" id="cd00371">
    <property type="entry name" value="HMA"/>
    <property type="match status" value="2"/>
</dbReference>
<evidence type="ECO:0000313" key="14">
    <source>
        <dbReference type="EMBL" id="KFM25042.1"/>
    </source>
</evidence>